<evidence type="ECO:0000313" key="6">
    <source>
        <dbReference type="Proteomes" id="UP001501490"/>
    </source>
</evidence>
<keyword evidence="3" id="KW-0804">Transcription</keyword>
<dbReference type="Gene3D" id="1.20.120.530">
    <property type="entry name" value="GntR ligand-binding domain-like"/>
    <property type="match status" value="1"/>
</dbReference>
<keyword evidence="6" id="KW-1185">Reference proteome</keyword>
<evidence type="ECO:0000256" key="1">
    <source>
        <dbReference type="ARBA" id="ARBA00023015"/>
    </source>
</evidence>
<dbReference type="SMART" id="SM00895">
    <property type="entry name" value="FCD"/>
    <property type="match status" value="1"/>
</dbReference>
<protein>
    <submittedName>
        <fullName evidence="5">FCD domain-containing protein</fullName>
    </submittedName>
</protein>
<dbReference type="SUPFAM" id="SSF48008">
    <property type="entry name" value="GntR ligand-binding domain-like"/>
    <property type="match status" value="1"/>
</dbReference>
<gene>
    <name evidence="5" type="ORF">GCM10022236_13920</name>
</gene>
<dbReference type="InterPro" id="IPR011711">
    <property type="entry name" value="GntR_C"/>
</dbReference>
<dbReference type="PANTHER" id="PTHR43537">
    <property type="entry name" value="TRANSCRIPTIONAL REGULATOR, GNTR FAMILY"/>
    <property type="match status" value="1"/>
</dbReference>
<dbReference type="Pfam" id="PF07729">
    <property type="entry name" value="FCD"/>
    <property type="match status" value="1"/>
</dbReference>
<dbReference type="InterPro" id="IPR008920">
    <property type="entry name" value="TF_FadR/GntR_C"/>
</dbReference>
<accession>A0ABP6ZLN7</accession>
<dbReference type="SMART" id="SM00345">
    <property type="entry name" value="HTH_GNTR"/>
    <property type="match status" value="1"/>
</dbReference>
<keyword evidence="1" id="KW-0805">Transcription regulation</keyword>
<name>A0ABP6ZLN7_9ACTN</name>
<dbReference type="Proteomes" id="UP001501490">
    <property type="component" value="Unassembled WGS sequence"/>
</dbReference>
<dbReference type="InterPro" id="IPR036388">
    <property type="entry name" value="WH-like_DNA-bd_sf"/>
</dbReference>
<proteinExistence type="predicted"/>
<dbReference type="Gene3D" id="1.10.10.10">
    <property type="entry name" value="Winged helix-like DNA-binding domain superfamily/Winged helix DNA-binding domain"/>
    <property type="match status" value="1"/>
</dbReference>
<dbReference type="InterPro" id="IPR036390">
    <property type="entry name" value="WH_DNA-bd_sf"/>
</dbReference>
<dbReference type="CDD" id="cd07377">
    <property type="entry name" value="WHTH_GntR"/>
    <property type="match status" value="1"/>
</dbReference>
<dbReference type="EMBL" id="BAABAB010000009">
    <property type="protein sequence ID" value="GAA3613277.1"/>
    <property type="molecule type" value="Genomic_DNA"/>
</dbReference>
<dbReference type="SUPFAM" id="SSF46785">
    <property type="entry name" value="Winged helix' DNA-binding domain"/>
    <property type="match status" value="1"/>
</dbReference>
<evidence type="ECO:0000259" key="4">
    <source>
        <dbReference type="PROSITE" id="PS50949"/>
    </source>
</evidence>
<dbReference type="PROSITE" id="PS50949">
    <property type="entry name" value="HTH_GNTR"/>
    <property type="match status" value="1"/>
</dbReference>
<evidence type="ECO:0000313" key="5">
    <source>
        <dbReference type="EMBL" id="GAA3613277.1"/>
    </source>
</evidence>
<evidence type="ECO:0000256" key="2">
    <source>
        <dbReference type="ARBA" id="ARBA00023125"/>
    </source>
</evidence>
<organism evidence="5 6">
    <name type="scientific">Microlunatus ginsengisoli</name>
    <dbReference type="NCBI Taxonomy" id="363863"/>
    <lineage>
        <taxon>Bacteria</taxon>
        <taxon>Bacillati</taxon>
        <taxon>Actinomycetota</taxon>
        <taxon>Actinomycetes</taxon>
        <taxon>Propionibacteriales</taxon>
        <taxon>Propionibacteriaceae</taxon>
        <taxon>Microlunatus</taxon>
    </lineage>
</organism>
<dbReference type="PANTHER" id="PTHR43537:SF44">
    <property type="entry name" value="GNTR FAMILY REGULATORY PROTEIN"/>
    <property type="match status" value="1"/>
</dbReference>
<evidence type="ECO:0000256" key="3">
    <source>
        <dbReference type="ARBA" id="ARBA00023163"/>
    </source>
</evidence>
<dbReference type="RefSeq" id="WP_344802762.1">
    <property type="nucleotide sequence ID" value="NZ_BAABAB010000009.1"/>
</dbReference>
<keyword evidence="2" id="KW-0238">DNA-binding</keyword>
<sequence length="237" mass="24925">MVTLQETPGPLHDALVEQWGSDIVAGRRPAGSRIASEQAAQQLGVSRTVIREAVRVLESLGLVEARQRVGITVLPADRWTPYDPRVLRWRLAGPERLDHLRSLGELRSAVEPLAARLAADRATPEQCGALAAAVIGMAATSRAANAGAYLQHDIDFHTILLRAAGNPMLAGLTAVVVAVLEGRTEHELMPSVADAEALRLHGEVAAAVQAGDAAGAEAAMRGIVAESVDALSHLTTT</sequence>
<feature type="domain" description="HTH gntR-type" evidence="4">
    <location>
        <begin position="9"/>
        <end position="76"/>
    </location>
</feature>
<reference evidence="6" key="1">
    <citation type="journal article" date="2019" name="Int. J. Syst. Evol. Microbiol.">
        <title>The Global Catalogue of Microorganisms (GCM) 10K type strain sequencing project: providing services to taxonomists for standard genome sequencing and annotation.</title>
        <authorList>
            <consortium name="The Broad Institute Genomics Platform"/>
            <consortium name="The Broad Institute Genome Sequencing Center for Infectious Disease"/>
            <person name="Wu L."/>
            <person name="Ma J."/>
        </authorList>
    </citation>
    <scope>NUCLEOTIDE SEQUENCE [LARGE SCALE GENOMIC DNA]</scope>
    <source>
        <strain evidence="6">JCM 16929</strain>
    </source>
</reference>
<dbReference type="Pfam" id="PF00392">
    <property type="entry name" value="GntR"/>
    <property type="match status" value="1"/>
</dbReference>
<comment type="caution">
    <text evidence="5">The sequence shown here is derived from an EMBL/GenBank/DDBJ whole genome shotgun (WGS) entry which is preliminary data.</text>
</comment>
<dbReference type="InterPro" id="IPR000524">
    <property type="entry name" value="Tscrpt_reg_HTH_GntR"/>
</dbReference>